<name>A0ABQ4PSH1_9GAMM</name>
<protein>
    <submittedName>
        <fullName evidence="1">Uncharacterized protein</fullName>
    </submittedName>
</protein>
<dbReference type="Proteomes" id="UP000887104">
    <property type="component" value="Unassembled WGS sequence"/>
</dbReference>
<organism evidence="1 2">
    <name type="scientific">Shewanella sairae</name>
    <dbReference type="NCBI Taxonomy" id="190310"/>
    <lineage>
        <taxon>Bacteria</taxon>
        <taxon>Pseudomonadati</taxon>
        <taxon>Pseudomonadota</taxon>
        <taxon>Gammaproteobacteria</taxon>
        <taxon>Alteromonadales</taxon>
        <taxon>Shewanellaceae</taxon>
        <taxon>Shewanella</taxon>
    </lineage>
</organism>
<comment type="caution">
    <text evidence="1">The sequence shown here is derived from an EMBL/GenBank/DDBJ whole genome shotgun (WGS) entry which is preliminary data.</text>
</comment>
<proteinExistence type="predicted"/>
<accession>A0ABQ4PSH1</accession>
<sequence>MYKSCYEKNLIPKNHTEYPIYPSCFITVKNSMYEQVVNELQNKRRIPSIFFDGDIIIVPESYVKLINYLKTHYCGEVVATDQMKECEFATLAIAANVDDELIAIGHSIVGLAGTTSEMLEMVLHTPKKAATEWRQLYLQAAQPQ</sequence>
<keyword evidence="2" id="KW-1185">Reference proteome</keyword>
<reference evidence="1" key="1">
    <citation type="submission" date="2021-05" db="EMBL/GenBank/DDBJ databases">
        <title>Molecular characterization for Shewanella algae harboring chromosomal blaOXA-55-like strains isolated from clinical and environment sample.</title>
        <authorList>
            <person name="Ohama Y."/>
            <person name="Aoki K."/>
            <person name="Harada S."/>
            <person name="Moriya K."/>
            <person name="Ishii Y."/>
            <person name="Tateda K."/>
        </authorList>
    </citation>
    <scope>NUCLEOTIDE SEQUENCE</scope>
    <source>
        <strain evidence="1">JCM 11563</strain>
    </source>
</reference>
<dbReference type="RefSeq" id="WP_220783339.1">
    <property type="nucleotide sequence ID" value="NZ_BPEY01000150.1"/>
</dbReference>
<evidence type="ECO:0000313" key="1">
    <source>
        <dbReference type="EMBL" id="GIU52072.1"/>
    </source>
</evidence>
<gene>
    <name evidence="1" type="ORF">TUM4438_43820</name>
</gene>
<evidence type="ECO:0000313" key="2">
    <source>
        <dbReference type="Proteomes" id="UP000887104"/>
    </source>
</evidence>
<dbReference type="EMBL" id="BPEY01000150">
    <property type="protein sequence ID" value="GIU52072.1"/>
    <property type="molecule type" value="Genomic_DNA"/>
</dbReference>